<sequence>MTTSMELYRYSFTAGAFAAGGSFFGRAPSQLSELPALTSGFAPTAAATYYLELVFLRAVPIILMVICNVLNWRYFLKALQCTEHTLTATVLTAATNYMLSFILGALVYREEITLMSTVGAIFIITGLWFLCKAQEEQKLSTKHKKSH</sequence>
<dbReference type="PANTHER" id="PTHR31965:SF1">
    <property type="entry name" value="TRANSMEMBRANE PROTEIN 42"/>
    <property type="match status" value="1"/>
</dbReference>
<dbReference type="RefSeq" id="XP_011214300.2">
    <property type="nucleotide sequence ID" value="XM_011215998.3"/>
</dbReference>
<dbReference type="PANTHER" id="PTHR31965">
    <property type="entry name" value="TRANSMEMBRANE PROTEIN 42"/>
    <property type="match status" value="1"/>
</dbReference>
<dbReference type="Gene3D" id="1.10.3730.20">
    <property type="match status" value="1"/>
</dbReference>
<accession>A0A034WHB1</accession>
<reference evidence="2" key="1">
    <citation type="journal article" date="2014" name="BMC Genomics">
        <title>Characterizing the developmental transcriptome of the oriental fruit fly, Bactrocera dorsalis (Diptera: Tephritidae) through comparative genomic analysis with Drosophila melanogaster utilizing modENCODE datasets.</title>
        <authorList>
            <person name="Geib S.M."/>
            <person name="Calla B."/>
            <person name="Hall B."/>
            <person name="Hou S."/>
            <person name="Manoukis N.C."/>
        </authorList>
    </citation>
    <scope>NUCLEOTIDE SEQUENCE</scope>
    <source>
        <strain evidence="2">Punador</strain>
    </source>
</reference>
<dbReference type="GeneID" id="105233833"/>
<keyword evidence="1" id="KW-0812">Transmembrane</keyword>
<dbReference type="OrthoDB" id="5854584at2759"/>
<evidence type="ECO:0000256" key="1">
    <source>
        <dbReference type="SAM" id="Phobius"/>
    </source>
</evidence>
<dbReference type="AlphaFoldDB" id="A0A034WHB1"/>
<dbReference type="InterPro" id="IPR039632">
    <property type="entry name" value="TMEM42"/>
</dbReference>
<feature type="transmembrane region" description="Helical" evidence="1">
    <location>
        <begin position="7"/>
        <end position="27"/>
    </location>
</feature>
<protein>
    <recommendedName>
        <fullName evidence="3">EamA domain-containing protein</fullName>
    </recommendedName>
</protein>
<feature type="transmembrane region" description="Helical" evidence="1">
    <location>
        <begin position="112"/>
        <end position="131"/>
    </location>
</feature>
<dbReference type="EMBL" id="GAKP01005412">
    <property type="protein sequence ID" value="JAC53540.1"/>
    <property type="molecule type" value="Transcribed_RNA"/>
</dbReference>
<keyword evidence="1" id="KW-0472">Membrane</keyword>
<evidence type="ECO:0000313" key="2">
    <source>
        <dbReference type="EMBL" id="JAC53540.1"/>
    </source>
</evidence>
<evidence type="ECO:0008006" key="3">
    <source>
        <dbReference type="Google" id="ProtNLM"/>
    </source>
</evidence>
<proteinExistence type="predicted"/>
<feature type="transmembrane region" description="Helical" evidence="1">
    <location>
        <begin position="84"/>
        <end position="106"/>
    </location>
</feature>
<dbReference type="SUPFAM" id="SSF103481">
    <property type="entry name" value="Multidrug resistance efflux transporter EmrE"/>
    <property type="match status" value="1"/>
</dbReference>
<organism evidence="2">
    <name type="scientific">Bactrocera dorsalis</name>
    <name type="common">Oriental fruit fly</name>
    <name type="synonym">Dacus dorsalis</name>
    <dbReference type="NCBI Taxonomy" id="27457"/>
    <lineage>
        <taxon>Eukaryota</taxon>
        <taxon>Metazoa</taxon>
        <taxon>Ecdysozoa</taxon>
        <taxon>Arthropoda</taxon>
        <taxon>Hexapoda</taxon>
        <taxon>Insecta</taxon>
        <taxon>Pterygota</taxon>
        <taxon>Neoptera</taxon>
        <taxon>Endopterygota</taxon>
        <taxon>Diptera</taxon>
        <taxon>Brachycera</taxon>
        <taxon>Muscomorpha</taxon>
        <taxon>Tephritoidea</taxon>
        <taxon>Tephritidae</taxon>
        <taxon>Bactrocera</taxon>
        <taxon>Bactrocera</taxon>
    </lineage>
</organism>
<dbReference type="KEGG" id="bdr:105233833"/>
<keyword evidence="1" id="KW-1133">Transmembrane helix</keyword>
<name>A0A034WHB1_BACDO</name>
<feature type="transmembrane region" description="Helical" evidence="1">
    <location>
        <begin position="47"/>
        <end position="72"/>
    </location>
</feature>
<dbReference type="InterPro" id="IPR037185">
    <property type="entry name" value="EmrE-like"/>
</dbReference>